<feature type="binding site" evidence="14">
    <location>
        <begin position="447"/>
        <end position="454"/>
    </location>
    <ligand>
        <name>ATP</name>
        <dbReference type="ChEBI" id="CHEBI:30616"/>
    </ligand>
</feature>
<dbReference type="GO" id="GO:0007059">
    <property type="term" value="P:chromosome segregation"/>
    <property type="evidence" value="ECO:0007669"/>
    <property type="project" value="UniProtKB-KW"/>
</dbReference>
<dbReference type="InterPro" id="IPR027417">
    <property type="entry name" value="P-loop_NTPase"/>
</dbReference>
<gene>
    <name evidence="18" type="ORF">U14_03050</name>
</gene>
<dbReference type="Gene3D" id="1.10.10.10">
    <property type="entry name" value="Winged helix-like DNA-binding domain superfamily/Winged helix DNA-binding domain"/>
    <property type="match status" value="1"/>
</dbReference>
<evidence type="ECO:0000313" key="18">
    <source>
        <dbReference type="EMBL" id="GAK51804.1"/>
    </source>
</evidence>
<feature type="region of interest" description="Disordered" evidence="15">
    <location>
        <begin position="240"/>
        <end position="259"/>
    </location>
</feature>
<evidence type="ECO:0000313" key="19">
    <source>
        <dbReference type="Proteomes" id="UP000030700"/>
    </source>
</evidence>
<keyword evidence="8 14" id="KW-0067">ATP-binding</keyword>
<dbReference type="PANTHER" id="PTHR22683:SF41">
    <property type="entry name" value="DNA TRANSLOCASE FTSK"/>
    <property type="match status" value="1"/>
</dbReference>
<dbReference type="Pfam" id="PF13491">
    <property type="entry name" value="FtsK_4TM"/>
    <property type="match status" value="1"/>
</dbReference>
<comment type="subunit">
    <text evidence="13">Homohexamer. Forms a ring that surrounds DNA.</text>
</comment>
<keyword evidence="9 16" id="KW-1133">Transmembrane helix</keyword>
<organism evidence="18">
    <name type="scientific">Candidatus Moduliflexus flocculans</name>
    <dbReference type="NCBI Taxonomy" id="1499966"/>
    <lineage>
        <taxon>Bacteria</taxon>
        <taxon>Candidatus Moduliflexota</taxon>
        <taxon>Candidatus Moduliflexia</taxon>
        <taxon>Candidatus Moduliflexales</taxon>
        <taxon>Candidatus Moduliflexaceae</taxon>
    </lineage>
</organism>
<evidence type="ECO:0000259" key="17">
    <source>
        <dbReference type="PROSITE" id="PS50901"/>
    </source>
</evidence>
<feature type="domain" description="FtsK" evidence="17">
    <location>
        <begin position="430"/>
        <end position="628"/>
    </location>
</feature>
<dbReference type="EMBL" id="DF820457">
    <property type="protein sequence ID" value="GAK51804.1"/>
    <property type="molecule type" value="Genomic_DNA"/>
</dbReference>
<dbReference type="InterPro" id="IPR041027">
    <property type="entry name" value="FtsK_alpha"/>
</dbReference>
<dbReference type="AlphaFoldDB" id="A0A081BN38"/>
<dbReference type="GO" id="GO:0005886">
    <property type="term" value="C:plasma membrane"/>
    <property type="evidence" value="ECO:0007669"/>
    <property type="project" value="UniProtKB-SubCell"/>
</dbReference>
<evidence type="ECO:0000256" key="12">
    <source>
        <dbReference type="ARBA" id="ARBA00023306"/>
    </source>
</evidence>
<dbReference type="SMART" id="SM00843">
    <property type="entry name" value="Ftsk_gamma"/>
    <property type="match status" value="1"/>
</dbReference>
<dbReference type="GO" id="GO:0003677">
    <property type="term" value="F:DNA binding"/>
    <property type="evidence" value="ECO:0007669"/>
    <property type="project" value="UniProtKB-KW"/>
</dbReference>
<dbReference type="InterPro" id="IPR003593">
    <property type="entry name" value="AAA+_ATPase"/>
</dbReference>
<keyword evidence="5 16" id="KW-0812">Transmembrane</keyword>
<reference evidence="18" key="1">
    <citation type="journal article" date="2015" name="PeerJ">
        <title>First genomic representation of candidate bacterial phylum KSB3 points to enhanced environmental sensing as a trigger of wastewater bulking.</title>
        <authorList>
            <person name="Sekiguchi Y."/>
            <person name="Ohashi A."/>
            <person name="Parks D.H."/>
            <person name="Yamauchi T."/>
            <person name="Tyson G.W."/>
            <person name="Hugenholtz P."/>
        </authorList>
    </citation>
    <scope>NUCLEOTIDE SEQUENCE [LARGE SCALE GENOMIC DNA]</scope>
</reference>
<evidence type="ECO:0000256" key="1">
    <source>
        <dbReference type="ARBA" id="ARBA00004651"/>
    </source>
</evidence>
<evidence type="ECO:0000256" key="16">
    <source>
        <dbReference type="SAM" id="Phobius"/>
    </source>
</evidence>
<dbReference type="InterPro" id="IPR036388">
    <property type="entry name" value="WH-like_DNA-bd_sf"/>
</dbReference>
<dbReference type="HOGENOM" id="CLU_001981_9_7_0"/>
<comment type="subcellular location">
    <subcellularLocation>
        <location evidence="1">Cell membrane</location>
        <topology evidence="1">Multi-pass membrane protein</topology>
    </subcellularLocation>
</comment>
<protein>
    <submittedName>
        <fullName evidence="18">DNA translocase ftsK</fullName>
    </submittedName>
</protein>
<dbReference type="PANTHER" id="PTHR22683">
    <property type="entry name" value="SPORULATION PROTEIN RELATED"/>
    <property type="match status" value="1"/>
</dbReference>
<feature type="transmembrane region" description="Helical" evidence="16">
    <location>
        <begin position="66"/>
        <end position="84"/>
    </location>
</feature>
<proteinExistence type="inferred from homology"/>
<evidence type="ECO:0000256" key="10">
    <source>
        <dbReference type="ARBA" id="ARBA00023125"/>
    </source>
</evidence>
<comment type="similarity">
    <text evidence="2">Belongs to the FtsK/SpoIIIE/SftA family.</text>
</comment>
<name>A0A081BN38_9BACT</name>
<dbReference type="STRING" id="1499966.U14_03050"/>
<keyword evidence="11 16" id="KW-0472">Membrane</keyword>
<feature type="compositionally biased region" description="Basic and acidic residues" evidence="15">
    <location>
        <begin position="26"/>
        <end position="40"/>
    </location>
</feature>
<keyword evidence="12" id="KW-0131">Cell cycle</keyword>
<dbReference type="SUPFAM" id="SSF103473">
    <property type="entry name" value="MFS general substrate transporter"/>
    <property type="match status" value="1"/>
</dbReference>
<keyword evidence="19" id="KW-1185">Reference proteome</keyword>
<evidence type="ECO:0000256" key="7">
    <source>
        <dbReference type="ARBA" id="ARBA00022829"/>
    </source>
</evidence>
<dbReference type="InterPro" id="IPR025199">
    <property type="entry name" value="FtsK_4TM"/>
</dbReference>
<dbReference type="SUPFAM" id="SSF46785">
    <property type="entry name" value="Winged helix' DNA-binding domain"/>
    <property type="match status" value="1"/>
</dbReference>
<dbReference type="Gene3D" id="3.30.980.40">
    <property type="match status" value="1"/>
</dbReference>
<dbReference type="Proteomes" id="UP000030700">
    <property type="component" value="Unassembled WGS sequence"/>
</dbReference>
<evidence type="ECO:0000256" key="8">
    <source>
        <dbReference type="ARBA" id="ARBA00022840"/>
    </source>
</evidence>
<dbReference type="Gene3D" id="3.40.50.300">
    <property type="entry name" value="P-loop containing nucleotide triphosphate hydrolases"/>
    <property type="match status" value="1"/>
</dbReference>
<dbReference type="InterPro" id="IPR036390">
    <property type="entry name" value="WH_DNA-bd_sf"/>
</dbReference>
<evidence type="ECO:0000256" key="3">
    <source>
        <dbReference type="ARBA" id="ARBA00022475"/>
    </source>
</evidence>
<evidence type="ECO:0000256" key="9">
    <source>
        <dbReference type="ARBA" id="ARBA00022989"/>
    </source>
</evidence>
<evidence type="ECO:0000256" key="2">
    <source>
        <dbReference type="ARBA" id="ARBA00006474"/>
    </source>
</evidence>
<sequence>MAKQDKKEKKPHSPKPPQGKTRRMSRIIERAMDSAKEKKTPRGANSANSGVAPELPPVNAQHKIQGIIFGALTLFLLVSLLTYYNEETPTLSEQGAAQNIAGVVGAMIASVLLKFFGVVAYIFPLLTLLVSIDRFQPTPRATSYGNLAGVSLGILCLCGLFSLPTLGAATEYSPGGFLGAALASLLLSYLKIFGSITVLITGLIIAGFLLNIHFLRHLLIPEKSEIPIFEEQPTTSARVPEILTPQSSQPQEKKELPLPAKRKSLPNLFRKKLTESESEPEQETPVSGQKFVYQLPPPSLLDSPPAEKQHAGTKQSLLTNSKVLEEKLADFGIEGQVVGVMPGPVITRYEVQPAPGVKVSRIVNLSDDLALGLKAESIRIVAPVPGKDVVGIEVPNKTRETVYLRDLIETNTFANHPSKLVLAVGKDIGGHPYFADLAKMPHLLIAGATGSGKSVCLNSLICSILFHSTPEEVRFIMVDPKMLELGVYDTIPHLLIPVVKDPQLASNALGWATEEMTRRYGILAQKGVRNIAQYNEAIRDGQKSKEAGAKAETPLPYIVIIVDELADLMMVASGVEKPITRLAQMARAVGIHLILATQRPSVDVITGVIKANFPARMSFRVSSKVDSRTILDANGAELLLGDGDMLFLLPGTSFLRRLHGAFLTEKEIKRLTTYLKKMGKPNYDQTVLNFHAEGEAAEEDDAELYKKAAYVVVKNGEASISLLRRSFRIGHSKAARLIDLMERDGLISPFKGSRPRDILVTTAQLDERFRTGQE</sequence>
<dbReference type="InterPro" id="IPR050206">
    <property type="entry name" value="FtsK/SpoIIIE/SftA"/>
</dbReference>
<evidence type="ECO:0000256" key="13">
    <source>
        <dbReference type="ARBA" id="ARBA00025923"/>
    </source>
</evidence>
<feature type="region of interest" description="Disordered" evidence="15">
    <location>
        <begin position="1"/>
        <end position="54"/>
    </location>
</feature>
<feature type="transmembrane region" description="Helical" evidence="16">
    <location>
        <begin position="104"/>
        <end position="132"/>
    </location>
</feature>
<keyword evidence="3" id="KW-1003">Cell membrane</keyword>
<dbReference type="InterPro" id="IPR002543">
    <property type="entry name" value="FtsK_dom"/>
</dbReference>
<dbReference type="Pfam" id="PF01580">
    <property type="entry name" value="FtsK_SpoIIIE"/>
    <property type="match status" value="1"/>
</dbReference>
<dbReference type="GO" id="GO:0005524">
    <property type="term" value="F:ATP binding"/>
    <property type="evidence" value="ECO:0007669"/>
    <property type="project" value="UniProtKB-UniRule"/>
</dbReference>
<dbReference type="InterPro" id="IPR018541">
    <property type="entry name" value="Ftsk_gamma"/>
</dbReference>
<evidence type="ECO:0000256" key="5">
    <source>
        <dbReference type="ARBA" id="ARBA00022692"/>
    </source>
</evidence>
<feature type="transmembrane region" description="Helical" evidence="16">
    <location>
        <begin position="172"/>
        <end position="190"/>
    </location>
</feature>
<feature type="transmembrane region" description="Helical" evidence="16">
    <location>
        <begin position="197"/>
        <end position="215"/>
    </location>
</feature>
<keyword evidence="10" id="KW-0238">DNA-binding</keyword>
<evidence type="ECO:0000256" key="6">
    <source>
        <dbReference type="ARBA" id="ARBA00022741"/>
    </source>
</evidence>
<keyword evidence="7" id="KW-0159">Chromosome partition</keyword>
<keyword evidence="4" id="KW-0132">Cell division</keyword>
<dbReference type="CDD" id="cd01127">
    <property type="entry name" value="TrwB_TraG_TraD_VirD4"/>
    <property type="match status" value="1"/>
</dbReference>
<dbReference type="InterPro" id="IPR036259">
    <property type="entry name" value="MFS_trans_sf"/>
</dbReference>
<evidence type="ECO:0000256" key="14">
    <source>
        <dbReference type="PROSITE-ProRule" id="PRU00289"/>
    </source>
</evidence>
<dbReference type="SMART" id="SM00382">
    <property type="entry name" value="AAA"/>
    <property type="match status" value="1"/>
</dbReference>
<dbReference type="SUPFAM" id="SSF52540">
    <property type="entry name" value="P-loop containing nucleoside triphosphate hydrolases"/>
    <property type="match status" value="1"/>
</dbReference>
<dbReference type="PROSITE" id="PS50901">
    <property type="entry name" value="FTSK"/>
    <property type="match status" value="1"/>
</dbReference>
<feature type="transmembrane region" description="Helical" evidence="16">
    <location>
        <begin position="144"/>
        <end position="166"/>
    </location>
</feature>
<evidence type="ECO:0000256" key="15">
    <source>
        <dbReference type="SAM" id="MobiDB-lite"/>
    </source>
</evidence>
<dbReference type="Pfam" id="PF09397">
    <property type="entry name" value="FtsK_gamma"/>
    <property type="match status" value="1"/>
</dbReference>
<evidence type="ECO:0000256" key="11">
    <source>
        <dbReference type="ARBA" id="ARBA00023136"/>
    </source>
</evidence>
<dbReference type="Pfam" id="PF17854">
    <property type="entry name" value="FtsK_alpha"/>
    <property type="match status" value="1"/>
</dbReference>
<evidence type="ECO:0000256" key="4">
    <source>
        <dbReference type="ARBA" id="ARBA00022618"/>
    </source>
</evidence>
<accession>A0A081BN38</accession>
<dbReference type="GO" id="GO:0051301">
    <property type="term" value="P:cell division"/>
    <property type="evidence" value="ECO:0007669"/>
    <property type="project" value="UniProtKB-KW"/>
</dbReference>
<keyword evidence="6 14" id="KW-0547">Nucleotide-binding</keyword>